<protein>
    <recommendedName>
        <fullName evidence="1">Transposase IS200-like domain-containing protein</fullName>
    </recommendedName>
</protein>
<dbReference type="GO" id="GO:0006313">
    <property type="term" value="P:DNA transposition"/>
    <property type="evidence" value="ECO:0007669"/>
    <property type="project" value="InterPro"/>
</dbReference>
<accession>A0A1F5K8K3</accession>
<evidence type="ECO:0000259" key="1">
    <source>
        <dbReference type="SMART" id="SM01321"/>
    </source>
</evidence>
<gene>
    <name evidence="2" type="ORF">A3F00_00885</name>
</gene>
<dbReference type="GO" id="GO:0003677">
    <property type="term" value="F:DNA binding"/>
    <property type="evidence" value="ECO:0007669"/>
    <property type="project" value="InterPro"/>
</dbReference>
<feature type="domain" description="Transposase IS200-like" evidence="1">
    <location>
        <begin position="2"/>
        <end position="114"/>
    </location>
</feature>
<dbReference type="Proteomes" id="UP000176527">
    <property type="component" value="Unassembled WGS sequence"/>
</dbReference>
<dbReference type="PANTHER" id="PTHR34322:SF2">
    <property type="entry name" value="TRANSPOSASE IS200-LIKE DOMAIN-CONTAINING PROTEIN"/>
    <property type="match status" value="1"/>
</dbReference>
<reference evidence="2 3" key="1">
    <citation type="journal article" date="2016" name="Nat. Commun.">
        <title>Thousands of microbial genomes shed light on interconnected biogeochemical processes in an aquifer system.</title>
        <authorList>
            <person name="Anantharaman K."/>
            <person name="Brown C.T."/>
            <person name="Hug L.A."/>
            <person name="Sharon I."/>
            <person name="Castelle C.J."/>
            <person name="Probst A.J."/>
            <person name="Thomas B.C."/>
            <person name="Singh A."/>
            <person name="Wilkins M.J."/>
            <person name="Karaoz U."/>
            <person name="Brodie E.L."/>
            <person name="Williams K.H."/>
            <person name="Hubbard S.S."/>
            <person name="Banfield J.F."/>
        </authorList>
    </citation>
    <scope>NUCLEOTIDE SEQUENCE [LARGE SCALE GENOMIC DNA]</scope>
</reference>
<dbReference type="InterPro" id="IPR002686">
    <property type="entry name" value="Transposase_17"/>
</dbReference>
<sequence>MEKRTIFLDEQDYTVFLGYIKHYLDSSLGSDPKSLAKEVDLLAFCLMPNHFHLQARQNTINGITKLIRVICAKYVMYFNKKYERVGTLFQGKYKAVIIDNDAYLLHLSRYIHLNPVHIGSDPKIYNWSSYSYYLGQRSAGWVKPQEILAFFRSSQKLSLKDYFSYESFVEDYKEDSEEILGELTLE</sequence>
<dbReference type="EMBL" id="MFDE01000047">
    <property type="protein sequence ID" value="OGE37273.1"/>
    <property type="molecule type" value="Genomic_DNA"/>
</dbReference>
<evidence type="ECO:0000313" key="2">
    <source>
        <dbReference type="EMBL" id="OGE37273.1"/>
    </source>
</evidence>
<dbReference type="PANTHER" id="PTHR34322">
    <property type="entry name" value="TRANSPOSASE, Y1_TNP DOMAIN-CONTAINING"/>
    <property type="match status" value="1"/>
</dbReference>
<dbReference type="SMART" id="SM01321">
    <property type="entry name" value="Y1_Tnp"/>
    <property type="match status" value="1"/>
</dbReference>
<evidence type="ECO:0000313" key="3">
    <source>
        <dbReference type="Proteomes" id="UP000176527"/>
    </source>
</evidence>
<dbReference type="Pfam" id="PF01797">
    <property type="entry name" value="Y1_Tnp"/>
    <property type="match status" value="1"/>
</dbReference>
<dbReference type="Gene3D" id="3.30.70.1290">
    <property type="entry name" value="Transposase IS200-like"/>
    <property type="match status" value="1"/>
</dbReference>
<organism evidence="2 3">
    <name type="scientific">Candidatus Daviesbacteria bacterium RIFCSPHIGHO2_12_FULL_37_11</name>
    <dbReference type="NCBI Taxonomy" id="1797777"/>
    <lineage>
        <taxon>Bacteria</taxon>
        <taxon>Candidatus Daviesiibacteriota</taxon>
    </lineage>
</organism>
<name>A0A1F5K8K3_9BACT</name>
<dbReference type="InterPro" id="IPR036515">
    <property type="entry name" value="Transposase_17_sf"/>
</dbReference>
<dbReference type="GO" id="GO:0004803">
    <property type="term" value="F:transposase activity"/>
    <property type="evidence" value="ECO:0007669"/>
    <property type="project" value="InterPro"/>
</dbReference>
<comment type="caution">
    <text evidence="2">The sequence shown here is derived from an EMBL/GenBank/DDBJ whole genome shotgun (WGS) entry which is preliminary data.</text>
</comment>
<dbReference type="AlphaFoldDB" id="A0A1F5K8K3"/>
<proteinExistence type="predicted"/>
<dbReference type="SUPFAM" id="SSF143422">
    <property type="entry name" value="Transposase IS200-like"/>
    <property type="match status" value="1"/>
</dbReference>